<sequence length="2271" mass="256130">MSSELNGCFRQFTAQRSRNCSHRDDISHCHLVESSRFPSRNELRCYSNIQGLECVAQLVSTVEETPEPIALKVNGQIPSWVNGSFLRNGPGRFEFGNDRYNHWFDGMALLHKFQIQDGSVTYMSKFLQSDAYKLNSQHNRIVLSEFGTLAIPDPCKNIFQRFLSRFAPLELSFLELVLHKDVNPRDKSALITAVFADTVLSIMFDYLEEQFALDEILQVDWSKFVAVNGATAHPHYDANGMAYNMGNSYGRQGTTYNIICVPPQKENANHTLEGSRIVCSIPSKENMKPSYYHSFGMTENFIVFIEQPIKLNLLKMLTSKIQGKGLFEGITWEAGHDTIIHVVDKHTGQVSPVKYHTKPFSFFHQINAFEDEGFIVLDLCCSDSGDAFEIYKIQNLRKSGKELDEIYNMRSRPYPRRFVLPLMMDHNTPFAQNLNTLTYSSATAIKKEENKVFCTHENLHDNDLLEVGGLEFPQINYARFNTKKYRYFYGCGFLHVFGDSLIKMDLETKKFKIWRQIGFFPSEPVFLPVPNSTEEDDGIILSAVLTPDLGCSDLCMCGVMYGRLFIPANTPTPPGGALPVVRRCPEDQQRIMDIGVFIHSPSGYHGGRQESLQGGPEAICLTPRKYVIVAWTKNDAGESHLLDVSLNAKCGYKLRRNYKGDLDLFASLKACHVYNEYNAAKDDLDPWYFEVHYPDDGTINVDYGWILDNGIGLNISAFDGWMTFRVPVGHPIIQKKDLTNRQFLGYKVAAKHEDLLIGLRYDLSALCSKVYIQCRNGRIAMTAANVKFPVRGETSDLIIGMMKDGILMSQQEMEDHNIHLYLDAHKLGVTYPQSFNMGYDVNGQFLYMHQLHLVHTWRDLDERGDVSMLIKLPGESKHGGFDITYGPVPIDYVLTRISIDGVTFYSVKEIEDLGVNVTIHKEQKTQYVHIWVQFGDSLVPHMLVGKSTLLYSVAPSIEFETAKRPEITVNSKAYAHRRSIECTVEGEMKASSLRTAMSADSDLALLTLKDPYCGPSDIRGSLVSFNFPISSCSTTKEVKKHRTEYSTFLQEYQENEFPITKFLKEPLYVEICVHSSDPGLELFLKDCWGTPGPDPSNSILWPIIKDSCEFKQDKYKMEFHPVRPNSRVKFPKHYKRFEVKMFTFAEAETKKLLDNQIYFHCLVIVCDSKVLKLDHRCSGVCIPAKQRKGSVATAEDPSAIAAIQSATTFTSEQPIKYLFKTETSGGQVGGTVTYRVIQVADGQIESQSDGATAVSVVTGFPTATQPVTQAVFSQSEGLEGDNTETHYTYYPATISDATPATMVTSVQASDSLLNQTTPTVERRRRDKINNWIVQLSKTIPDCTMDSTKTGQSKGGILSKACDYIQELRQSNLRLGEELNSLERLRLDNQLLRQQVGIDHHDNLQKSSQPDFPLTGPHYYAYVGRISWIPGYLRFNKVTRKDTGVYSCEVVGDLPGQYKEVQVNLVVEVPPSTPVCSIPTSATTGSRVTLTCFDKDGSPPCTYKWYRNNVLVPDSPSQIPAFQNSSYILDSKAGTLTFNPVSKADTADYYCQASNGIGNPTQCGAVRMEVRDVNVGGIVAAVIIILLTIALIGLAVWYAQRKGYLPGRKLKFGRLIPYSLCTKVKQASFRNSTVTVITVDNVHHVELSYLWLHLHKICAIRDGRASQPRKRTVPYPDGRPQVDGWTSRTRQKKVPCLEGEPQADGQVFRPDILIIPSLAGIKWKNDTSGLYRHLSGIPKALLPGLGGKKILDFWWEIVNTRQLFSEVYLVTNADKFKHYERWATANNFPVENIINDGTTTYEKRLGAVADLELAIQSRHLQDDIMVIAGDMLCADQKFDIAQVLRFFKMRGGELAIYYEMENDEETTSRGIVEVCPDTHRIIKFYEKPVAGTTNSRLASVVFYCLRKDTLPTIGEFLHLKENANDRVLGKYLQWLINEVNVSVNGMKLPTGFQLIGQVGLSDYTKWLAHYATKYHETYGKSITHRSYARIGIVGNPSDGFHGKTIAMTIANFWAEVTLTESQTLELLPHPLNDPTRFGSLQDLYYISRKEGYFGGLRLLQATCKKFYQFCSKEGIALTKQNFTLQYDTNIPRQVDLPKPRQANFVLDVESDELFITAGLQDRVVQVLTSLFVNAFLPFCHVYEGLIYMDFSKDLMDKQGYGNYVSMDMSCIPHFWLAYLGDPSDSGMIHSNVRQRWLNGDPEVVAAMKMFADLTDKAKQLVYGMQKFPTQILLLLLSTLAAAKDLVQKMSVVSLELHLSSCKLMGIPRVAVK</sequence>
<keyword evidence="8" id="KW-0964">Secreted</keyword>
<dbReference type="SUPFAM" id="SSF48726">
    <property type="entry name" value="Immunoglobulin"/>
    <property type="match status" value="2"/>
</dbReference>
<comment type="subcellular location">
    <subcellularLocation>
        <location evidence="2">Cell junction</location>
        <location evidence="2">Tight junction</location>
    </subcellularLocation>
    <subcellularLocation>
        <location evidence="1">Cell membrane</location>
        <topology evidence="1">Single-pass type I membrane protein</topology>
    </subcellularLocation>
    <subcellularLocation>
        <location evidence="3">Secreted</location>
    </subcellularLocation>
</comment>
<dbReference type="FunFam" id="2.60.40.10:FF:000342">
    <property type="entry name" value="Junctional adhesion molecule A"/>
    <property type="match status" value="1"/>
</dbReference>
<keyword evidence="12" id="KW-0965">Cell junction</keyword>
<dbReference type="Gene3D" id="2.60.40.10">
    <property type="entry name" value="Immunoglobulins"/>
    <property type="match status" value="1"/>
</dbReference>
<dbReference type="InterPro" id="IPR029044">
    <property type="entry name" value="Nucleotide-diphossugar_trans"/>
</dbReference>
<keyword evidence="17" id="KW-0325">Glycoprotein</keyword>
<dbReference type="Gene3D" id="2.60.40.4100">
    <property type="entry name" value="Zona pellucida, ZP-C domain"/>
    <property type="match status" value="1"/>
</dbReference>
<feature type="domain" description="ZP" evidence="25">
    <location>
        <begin position="887"/>
        <end position="1184"/>
    </location>
</feature>
<dbReference type="InterPro" id="IPR011598">
    <property type="entry name" value="bHLH_dom"/>
</dbReference>
<evidence type="ECO:0000259" key="24">
    <source>
        <dbReference type="PROSITE" id="PS50888"/>
    </source>
</evidence>
<evidence type="ECO:0000256" key="6">
    <source>
        <dbReference type="ARBA" id="ARBA00022427"/>
    </source>
</evidence>
<accession>A0A8X7XJI6</accession>
<dbReference type="EMBL" id="JAATIS010000147">
    <property type="protein sequence ID" value="KAG2469863.1"/>
    <property type="molecule type" value="Genomic_DNA"/>
</dbReference>
<dbReference type="InterPro" id="IPR003599">
    <property type="entry name" value="Ig_sub"/>
</dbReference>
<dbReference type="Gene3D" id="4.10.280.10">
    <property type="entry name" value="Helix-loop-helix DNA-binding domain"/>
    <property type="match status" value="1"/>
</dbReference>
<evidence type="ECO:0000256" key="11">
    <source>
        <dbReference type="ARBA" id="ARBA00022729"/>
    </source>
</evidence>
<keyword evidence="10 19" id="KW-0479">Metal-binding</keyword>
<evidence type="ECO:0000256" key="5">
    <source>
        <dbReference type="ARBA" id="ARBA00008637"/>
    </source>
</evidence>
<keyword evidence="18" id="KW-0393">Immunoglobulin domain</keyword>
<dbReference type="InterPro" id="IPR042235">
    <property type="entry name" value="ZP-C_dom"/>
</dbReference>
<dbReference type="SMART" id="SM00409">
    <property type="entry name" value="IG"/>
    <property type="match status" value="2"/>
</dbReference>
<dbReference type="PROSITE" id="PS00682">
    <property type="entry name" value="ZP_1"/>
    <property type="match status" value="1"/>
</dbReference>
<evidence type="ECO:0000256" key="7">
    <source>
        <dbReference type="ARBA" id="ARBA00022475"/>
    </source>
</evidence>
<feature type="coiled-coil region" evidence="21">
    <location>
        <begin position="1364"/>
        <end position="1394"/>
    </location>
</feature>
<evidence type="ECO:0000256" key="16">
    <source>
        <dbReference type="ARBA" id="ARBA00023157"/>
    </source>
</evidence>
<dbReference type="InterPro" id="IPR001507">
    <property type="entry name" value="ZP_dom"/>
</dbReference>
<evidence type="ECO:0000256" key="15">
    <source>
        <dbReference type="ARBA" id="ARBA00023136"/>
    </source>
</evidence>
<evidence type="ECO:0000256" key="22">
    <source>
        <dbReference type="SAM" id="Phobius"/>
    </source>
</evidence>
<feature type="non-terminal residue" evidence="26">
    <location>
        <position position="2271"/>
    </location>
</feature>
<feature type="binding site" evidence="19">
    <location>
        <position position="233"/>
    </location>
    <ligand>
        <name>Fe cation</name>
        <dbReference type="ChEBI" id="CHEBI:24875"/>
        <note>catalytic</note>
    </ligand>
</feature>
<keyword evidence="16" id="KW-1015">Disulfide bond</keyword>
<dbReference type="GO" id="GO:0005923">
    <property type="term" value="C:bicellular tight junction"/>
    <property type="evidence" value="ECO:0007669"/>
    <property type="project" value="UniProtKB-SubCell"/>
</dbReference>
<feature type="domain" description="Ig-like" evidence="23">
    <location>
        <begin position="1470"/>
        <end position="1566"/>
    </location>
</feature>
<dbReference type="InterPro" id="IPR007110">
    <property type="entry name" value="Ig-like_dom"/>
</dbReference>
<feature type="non-terminal residue" evidence="26">
    <location>
        <position position="1"/>
    </location>
</feature>
<evidence type="ECO:0000256" key="8">
    <source>
        <dbReference type="ARBA" id="ARBA00022525"/>
    </source>
</evidence>
<keyword evidence="7" id="KW-1003">Cell membrane</keyword>
<evidence type="ECO:0000259" key="23">
    <source>
        <dbReference type="PROSITE" id="PS50835"/>
    </source>
</evidence>
<feature type="transmembrane region" description="Helical" evidence="22">
    <location>
        <begin position="1574"/>
        <end position="1598"/>
    </location>
</feature>
<dbReference type="GO" id="GO:0005576">
    <property type="term" value="C:extracellular region"/>
    <property type="evidence" value="ECO:0007669"/>
    <property type="project" value="UniProtKB-SubCell"/>
</dbReference>
<dbReference type="InterPro" id="IPR005835">
    <property type="entry name" value="NTP_transferase_dom"/>
</dbReference>
<keyword evidence="14 19" id="KW-0408">Iron</keyword>
<dbReference type="InterPro" id="IPR036638">
    <property type="entry name" value="HLH_DNA-bd_sf"/>
</dbReference>
<feature type="binding site" evidence="19">
    <location>
        <position position="293"/>
    </location>
    <ligand>
        <name>Fe cation</name>
        <dbReference type="ChEBI" id="CHEBI:24875"/>
        <note>catalytic</note>
    </ligand>
</feature>
<dbReference type="SUPFAM" id="SSF54211">
    <property type="entry name" value="Ribosomal protein S5 domain 2-like"/>
    <property type="match status" value="1"/>
</dbReference>
<dbReference type="GO" id="GO:0047940">
    <property type="term" value="F:glucuronokinase activity"/>
    <property type="evidence" value="ECO:0007669"/>
    <property type="project" value="TreeGrafter"/>
</dbReference>
<dbReference type="InterPro" id="IPR013783">
    <property type="entry name" value="Ig-like_fold"/>
</dbReference>
<evidence type="ECO:0000256" key="1">
    <source>
        <dbReference type="ARBA" id="ARBA00004251"/>
    </source>
</evidence>
<evidence type="ECO:0000256" key="2">
    <source>
        <dbReference type="ARBA" id="ARBA00004435"/>
    </source>
</evidence>
<dbReference type="GO" id="GO:0005886">
    <property type="term" value="C:plasma membrane"/>
    <property type="evidence" value="ECO:0007669"/>
    <property type="project" value="UniProtKB-SubCell"/>
</dbReference>
<comment type="similarity">
    <text evidence="4 20">Belongs to the carotenoid oxygenase family.</text>
</comment>
<evidence type="ECO:0000256" key="21">
    <source>
        <dbReference type="SAM" id="Coils"/>
    </source>
</evidence>
<dbReference type="SUPFAM" id="SSF53448">
    <property type="entry name" value="Nucleotide-diphospho-sugar transferases"/>
    <property type="match status" value="1"/>
</dbReference>
<dbReference type="Pfam" id="PF03055">
    <property type="entry name" value="RPE65"/>
    <property type="match status" value="1"/>
</dbReference>
<comment type="similarity">
    <text evidence="5">Belongs to the immunoglobulin superfamily.</text>
</comment>
<dbReference type="PANTHER" id="PTHR38710">
    <property type="entry name" value="WITH PUTATIVE URIDYL PYROPHOSPHORYLASE-RELATED"/>
    <property type="match status" value="1"/>
</dbReference>
<evidence type="ECO:0000256" key="18">
    <source>
        <dbReference type="ARBA" id="ARBA00023319"/>
    </source>
</evidence>
<dbReference type="Pfam" id="PF13927">
    <property type="entry name" value="Ig_3"/>
    <property type="match status" value="1"/>
</dbReference>
<dbReference type="InterPro" id="IPR036179">
    <property type="entry name" value="Ig-like_dom_sf"/>
</dbReference>
<dbReference type="SUPFAM" id="SSF47459">
    <property type="entry name" value="HLH, helix-loop-helix DNA-binding domain"/>
    <property type="match status" value="1"/>
</dbReference>
<dbReference type="SMART" id="SM00241">
    <property type="entry name" value="ZP"/>
    <property type="match status" value="1"/>
</dbReference>
<evidence type="ECO:0000313" key="26">
    <source>
        <dbReference type="EMBL" id="KAG2469863.1"/>
    </source>
</evidence>
<comment type="cofactor">
    <cofactor evidence="19">
        <name>Fe(2+)</name>
        <dbReference type="ChEBI" id="CHEBI:29033"/>
    </cofactor>
    <text evidence="19">Binds 1 Fe(2+) ion per subunit.</text>
</comment>
<evidence type="ECO:0000256" key="17">
    <source>
        <dbReference type="ARBA" id="ARBA00023180"/>
    </source>
</evidence>
<evidence type="ECO:0000313" key="27">
    <source>
        <dbReference type="Proteomes" id="UP000886611"/>
    </source>
</evidence>
<dbReference type="InterPro" id="IPR020568">
    <property type="entry name" value="Ribosomal_Su5_D2-typ_SF"/>
</dbReference>
<comment type="caution">
    <text evidence="26">The sequence shown here is derived from an EMBL/GenBank/DDBJ whole genome shotgun (WGS) entry which is preliminary data.</text>
</comment>
<dbReference type="Gene3D" id="3.90.550.10">
    <property type="entry name" value="Spore Coat Polysaccharide Biosynthesis Protein SpsA, Chain A"/>
    <property type="match status" value="1"/>
</dbReference>
<dbReference type="PROSITE" id="PS51034">
    <property type="entry name" value="ZP_2"/>
    <property type="match status" value="1"/>
</dbReference>
<dbReference type="PROSITE" id="PS50835">
    <property type="entry name" value="IG_LIKE"/>
    <property type="match status" value="1"/>
</dbReference>
<dbReference type="SMART" id="SM00408">
    <property type="entry name" value="IGc2"/>
    <property type="match status" value="1"/>
</dbReference>
<evidence type="ECO:0000256" key="12">
    <source>
        <dbReference type="ARBA" id="ARBA00022949"/>
    </source>
</evidence>
<evidence type="ECO:0000256" key="3">
    <source>
        <dbReference type="ARBA" id="ARBA00004613"/>
    </source>
</evidence>
<evidence type="ECO:0000259" key="25">
    <source>
        <dbReference type="PROSITE" id="PS51034"/>
    </source>
</evidence>
<evidence type="ECO:0000256" key="19">
    <source>
        <dbReference type="PIRSR" id="PIRSR604294-1"/>
    </source>
</evidence>
<gene>
    <name evidence="26" type="primary">Bco2</name>
    <name evidence="26" type="ORF">GTO96_0023027</name>
</gene>
<dbReference type="Pfam" id="PF00010">
    <property type="entry name" value="HLH"/>
    <property type="match status" value="1"/>
</dbReference>
<keyword evidence="6" id="KW-0796">Tight junction</keyword>
<dbReference type="Pfam" id="PF00483">
    <property type="entry name" value="NTP_transferase"/>
    <property type="match status" value="1"/>
</dbReference>
<keyword evidence="15 22" id="KW-0472">Membrane</keyword>
<dbReference type="InterPro" id="IPR003598">
    <property type="entry name" value="Ig_sub2"/>
</dbReference>
<name>A0A8X7XJI6_POLSE</name>
<dbReference type="SMART" id="SM00353">
    <property type="entry name" value="HLH"/>
    <property type="match status" value="1"/>
</dbReference>
<keyword evidence="27" id="KW-1185">Reference proteome</keyword>
<dbReference type="InterPro" id="IPR017977">
    <property type="entry name" value="ZP_dom_CS"/>
</dbReference>
<proteinExistence type="inferred from homology"/>
<reference evidence="26 27" key="1">
    <citation type="journal article" date="2021" name="Cell">
        <title>Tracing the genetic footprints of vertebrate landing in non-teleost ray-finned fishes.</title>
        <authorList>
            <person name="Bi X."/>
            <person name="Wang K."/>
            <person name="Yang L."/>
            <person name="Pan H."/>
            <person name="Jiang H."/>
            <person name="Wei Q."/>
            <person name="Fang M."/>
            <person name="Yu H."/>
            <person name="Zhu C."/>
            <person name="Cai Y."/>
            <person name="He Y."/>
            <person name="Gan X."/>
            <person name="Zeng H."/>
            <person name="Yu D."/>
            <person name="Zhu Y."/>
            <person name="Jiang H."/>
            <person name="Qiu Q."/>
            <person name="Yang H."/>
            <person name="Zhang Y.E."/>
            <person name="Wang W."/>
            <person name="Zhu M."/>
            <person name="He S."/>
            <person name="Zhang G."/>
        </authorList>
    </citation>
    <scope>NUCLEOTIDE SEQUENCE [LARGE SCALE GENOMIC DNA]</scope>
    <source>
        <strain evidence="26">Bchr_013</strain>
    </source>
</reference>
<keyword evidence="9 22" id="KW-0812">Transmembrane</keyword>
<keyword evidence="13 22" id="KW-1133">Transmembrane helix</keyword>
<dbReference type="InterPro" id="IPR053034">
    <property type="entry name" value="Glucuronokinase-like"/>
</dbReference>
<evidence type="ECO:0000256" key="14">
    <source>
        <dbReference type="ARBA" id="ARBA00023004"/>
    </source>
</evidence>
<dbReference type="Pfam" id="PF00100">
    <property type="entry name" value="Zona_pellucida"/>
    <property type="match status" value="1"/>
</dbReference>
<keyword evidence="21" id="KW-0175">Coiled coil</keyword>
<evidence type="ECO:0000256" key="13">
    <source>
        <dbReference type="ARBA" id="ARBA00022989"/>
    </source>
</evidence>
<dbReference type="Proteomes" id="UP000886611">
    <property type="component" value="Unassembled WGS sequence"/>
</dbReference>
<keyword evidence="11" id="KW-0732">Signal</keyword>
<evidence type="ECO:0000256" key="20">
    <source>
        <dbReference type="RuleBase" id="RU003799"/>
    </source>
</evidence>
<dbReference type="PROSITE" id="PS50888">
    <property type="entry name" value="BHLH"/>
    <property type="match status" value="1"/>
</dbReference>
<dbReference type="InterPro" id="IPR055355">
    <property type="entry name" value="ZP-C"/>
</dbReference>
<dbReference type="PANTHER" id="PTHR38710:SF1">
    <property type="entry name" value="WITH PUTATIVE URIDYL PYROPHOSPHORYLASE-RELATED"/>
    <property type="match status" value="1"/>
</dbReference>
<feature type="binding site" evidence="19">
    <location>
        <position position="364"/>
    </location>
    <ligand>
        <name>Fe cation</name>
        <dbReference type="ChEBI" id="CHEBI:24875"/>
        <note>catalytic</note>
    </ligand>
</feature>
<dbReference type="GO" id="GO:0046983">
    <property type="term" value="F:protein dimerization activity"/>
    <property type="evidence" value="ECO:0007669"/>
    <property type="project" value="InterPro"/>
</dbReference>
<feature type="domain" description="BHLH" evidence="24">
    <location>
        <begin position="1312"/>
        <end position="1367"/>
    </location>
</feature>
<dbReference type="InterPro" id="IPR004294">
    <property type="entry name" value="Carotenoid_Oase"/>
</dbReference>
<evidence type="ECO:0000256" key="9">
    <source>
        <dbReference type="ARBA" id="ARBA00022692"/>
    </source>
</evidence>
<protein>
    <submittedName>
        <fullName evidence="26">BCDO2 oxygenase</fullName>
    </submittedName>
</protein>
<dbReference type="GO" id="GO:0016702">
    <property type="term" value="F:oxidoreductase activity, acting on single donors with incorporation of molecular oxygen, incorporation of two atoms of oxygen"/>
    <property type="evidence" value="ECO:0007669"/>
    <property type="project" value="InterPro"/>
</dbReference>
<evidence type="ECO:0000256" key="10">
    <source>
        <dbReference type="ARBA" id="ARBA00022723"/>
    </source>
</evidence>
<organism evidence="26 27">
    <name type="scientific">Polypterus senegalus</name>
    <name type="common">Senegal bichir</name>
    <dbReference type="NCBI Taxonomy" id="55291"/>
    <lineage>
        <taxon>Eukaryota</taxon>
        <taxon>Metazoa</taxon>
        <taxon>Chordata</taxon>
        <taxon>Craniata</taxon>
        <taxon>Vertebrata</taxon>
        <taxon>Euteleostomi</taxon>
        <taxon>Actinopterygii</taxon>
        <taxon>Polypteriformes</taxon>
        <taxon>Polypteridae</taxon>
        <taxon>Polypterus</taxon>
    </lineage>
</organism>
<dbReference type="CDD" id="cd18924">
    <property type="entry name" value="bHLHzip_USF1"/>
    <property type="match status" value="1"/>
</dbReference>
<dbReference type="GO" id="GO:0046872">
    <property type="term" value="F:metal ion binding"/>
    <property type="evidence" value="ECO:0007669"/>
    <property type="project" value="UniProtKB-KW"/>
</dbReference>
<evidence type="ECO:0000256" key="4">
    <source>
        <dbReference type="ARBA" id="ARBA00006787"/>
    </source>
</evidence>